<dbReference type="PRINTS" id="PR00449">
    <property type="entry name" value="RASTRNSFRMNG"/>
</dbReference>
<organism evidence="4 5">
    <name type="scientific">Brachionus plicatilis</name>
    <name type="common">Marine rotifer</name>
    <name type="synonym">Brachionus muelleri</name>
    <dbReference type="NCBI Taxonomy" id="10195"/>
    <lineage>
        <taxon>Eukaryota</taxon>
        <taxon>Metazoa</taxon>
        <taxon>Spiralia</taxon>
        <taxon>Gnathifera</taxon>
        <taxon>Rotifera</taxon>
        <taxon>Eurotatoria</taxon>
        <taxon>Monogononta</taxon>
        <taxon>Pseudotrocha</taxon>
        <taxon>Ploima</taxon>
        <taxon>Brachionidae</taxon>
        <taxon>Brachionus</taxon>
    </lineage>
</organism>
<dbReference type="OrthoDB" id="25818at2759"/>
<dbReference type="GO" id="GO:0007165">
    <property type="term" value="P:signal transduction"/>
    <property type="evidence" value="ECO:0007669"/>
    <property type="project" value="InterPro"/>
</dbReference>
<dbReference type="GO" id="GO:0005525">
    <property type="term" value="F:GTP binding"/>
    <property type="evidence" value="ECO:0007669"/>
    <property type="project" value="UniProtKB-KW"/>
</dbReference>
<dbReference type="STRING" id="10195.A0A3M7QU94"/>
<dbReference type="Pfam" id="PF00071">
    <property type="entry name" value="Ras"/>
    <property type="match status" value="1"/>
</dbReference>
<keyword evidence="2" id="KW-0342">GTP-binding</keyword>
<dbReference type="Proteomes" id="UP000276133">
    <property type="component" value="Unassembled WGS sequence"/>
</dbReference>
<dbReference type="EMBL" id="REGN01005098">
    <property type="protein sequence ID" value="RNA14853.1"/>
    <property type="molecule type" value="Genomic_DNA"/>
</dbReference>
<name>A0A3M7QU94_BRAPC</name>
<dbReference type="NCBIfam" id="TIGR00231">
    <property type="entry name" value="small_GTP"/>
    <property type="match status" value="1"/>
</dbReference>
<keyword evidence="5" id="KW-1185">Reference proteome</keyword>
<comment type="caution">
    <text evidence="4">The sequence shown here is derived from an EMBL/GenBank/DDBJ whole genome shotgun (WGS) entry which is preliminary data.</text>
</comment>
<dbReference type="SUPFAM" id="SSF52540">
    <property type="entry name" value="P-loop containing nucleoside triphosphate hydrolases"/>
    <property type="match status" value="1"/>
</dbReference>
<dbReference type="Gene3D" id="3.40.50.300">
    <property type="entry name" value="P-loop containing nucleotide triphosphate hydrolases"/>
    <property type="match status" value="1"/>
</dbReference>
<dbReference type="AlphaFoldDB" id="A0A3M7QU94"/>
<keyword evidence="1" id="KW-0547">Nucleotide-binding</keyword>
<dbReference type="SMART" id="SM00173">
    <property type="entry name" value="RAS"/>
    <property type="match status" value="1"/>
</dbReference>
<dbReference type="InterPro" id="IPR001806">
    <property type="entry name" value="Small_GTPase"/>
</dbReference>
<dbReference type="PANTHER" id="PTHR24070">
    <property type="entry name" value="RAS, DI-RAS, AND RHEB FAMILY MEMBERS OF SMALL GTPASE SUPERFAMILY"/>
    <property type="match status" value="1"/>
</dbReference>
<dbReference type="InterPro" id="IPR027417">
    <property type="entry name" value="P-loop_NTPase"/>
</dbReference>
<feature type="region of interest" description="Disordered" evidence="3">
    <location>
        <begin position="178"/>
        <end position="210"/>
    </location>
</feature>
<evidence type="ECO:0000256" key="2">
    <source>
        <dbReference type="ARBA" id="ARBA00023134"/>
    </source>
</evidence>
<dbReference type="PROSITE" id="PS51419">
    <property type="entry name" value="RAB"/>
    <property type="match status" value="1"/>
</dbReference>
<dbReference type="FunFam" id="3.40.50.300:FF:001447">
    <property type="entry name" value="Ras-related protein Rab-1B"/>
    <property type="match status" value="1"/>
</dbReference>
<gene>
    <name evidence="4" type="ORF">BpHYR1_029999</name>
</gene>
<dbReference type="InterPro" id="IPR020849">
    <property type="entry name" value="Small_GTPase_Ras-type"/>
</dbReference>
<protein>
    <submittedName>
        <fullName evidence="4">GTP-binding Rheb</fullName>
    </submittedName>
</protein>
<dbReference type="GO" id="GO:0003924">
    <property type="term" value="F:GTPase activity"/>
    <property type="evidence" value="ECO:0007669"/>
    <property type="project" value="InterPro"/>
</dbReference>
<dbReference type="SMART" id="SM00174">
    <property type="entry name" value="RHO"/>
    <property type="match status" value="1"/>
</dbReference>
<accession>A0A3M7QU94</accession>
<dbReference type="GO" id="GO:0016020">
    <property type="term" value="C:membrane"/>
    <property type="evidence" value="ECO:0007669"/>
    <property type="project" value="InterPro"/>
</dbReference>
<evidence type="ECO:0000313" key="5">
    <source>
        <dbReference type="Proteomes" id="UP000276133"/>
    </source>
</evidence>
<evidence type="ECO:0000313" key="4">
    <source>
        <dbReference type="EMBL" id="RNA14853.1"/>
    </source>
</evidence>
<reference evidence="4 5" key="1">
    <citation type="journal article" date="2018" name="Sci. Rep.">
        <title>Genomic signatures of local adaptation to the degree of environmental predictability in rotifers.</title>
        <authorList>
            <person name="Franch-Gras L."/>
            <person name="Hahn C."/>
            <person name="Garcia-Roger E.M."/>
            <person name="Carmona M.J."/>
            <person name="Serra M."/>
            <person name="Gomez A."/>
        </authorList>
    </citation>
    <scope>NUCLEOTIDE SEQUENCE [LARGE SCALE GENOMIC DNA]</scope>
    <source>
        <strain evidence="4">HYR1</strain>
    </source>
</reference>
<feature type="compositionally biased region" description="Polar residues" evidence="3">
    <location>
        <begin position="195"/>
        <end position="210"/>
    </location>
</feature>
<evidence type="ECO:0000256" key="3">
    <source>
        <dbReference type="SAM" id="MobiDB-lite"/>
    </source>
</evidence>
<dbReference type="InterPro" id="IPR005225">
    <property type="entry name" value="Small_GTP-bd"/>
</dbReference>
<dbReference type="SMART" id="SM00175">
    <property type="entry name" value="RAB"/>
    <property type="match status" value="1"/>
</dbReference>
<evidence type="ECO:0000256" key="1">
    <source>
        <dbReference type="ARBA" id="ARBA00022741"/>
    </source>
</evidence>
<sequence>MSNSQRRLKRTITLLGSTSVGKSTLCSRFVYNRASTDYEPTIRNQFQHKITLNSVEYDLQIQDTAGLERYPTISEGYINSDGFILVYSTTDNQSFQIIQDIFISLSNELNKTIPLVLVGNKSDLIEKRKVSSADGEALAKEWGAAFFETSALDGKNVTDSFIALLNLIDPIQKMGQSGNGVKKMDKSSGAHIHSQGLTTGPSAKSSCVVS</sequence>
<dbReference type="PROSITE" id="PS51421">
    <property type="entry name" value="RAS"/>
    <property type="match status" value="1"/>
</dbReference>
<proteinExistence type="predicted"/>